<dbReference type="HAMAP" id="MF_00358">
    <property type="entry name" value="Ribosomal_bS21"/>
    <property type="match status" value="1"/>
</dbReference>
<dbReference type="RefSeq" id="WP_112745310.1">
    <property type="nucleotide sequence ID" value="NZ_QMFY01000001.1"/>
</dbReference>
<dbReference type="InterPro" id="IPR001911">
    <property type="entry name" value="Ribosomal_bS21"/>
</dbReference>
<dbReference type="InterPro" id="IPR018278">
    <property type="entry name" value="Ribosomal_bS21_CS"/>
</dbReference>
<dbReference type="OrthoDB" id="598353at2"/>
<gene>
    <name evidence="5" type="primary">rpsU</name>
    <name evidence="7" type="ORF">DQQ10_03085</name>
</gene>
<protein>
    <recommendedName>
        <fullName evidence="4 5">Small ribosomal subunit protein bS21</fullName>
    </recommendedName>
</protein>
<sequence>MIIVNVKENESIDKALKRFKKKFEKTGILKELRSRTAFEKPSVRRRNQIIRAAYREQQQLLHNNG</sequence>
<dbReference type="GO" id="GO:1990904">
    <property type="term" value="C:ribonucleoprotein complex"/>
    <property type="evidence" value="ECO:0007669"/>
    <property type="project" value="UniProtKB-KW"/>
</dbReference>
<dbReference type="GO" id="GO:0006412">
    <property type="term" value="P:translation"/>
    <property type="evidence" value="ECO:0007669"/>
    <property type="project" value="UniProtKB-UniRule"/>
</dbReference>
<keyword evidence="8" id="KW-1185">Reference proteome</keyword>
<dbReference type="GO" id="GO:0003735">
    <property type="term" value="F:structural constituent of ribosome"/>
    <property type="evidence" value="ECO:0007669"/>
    <property type="project" value="InterPro"/>
</dbReference>
<proteinExistence type="inferred from homology"/>
<evidence type="ECO:0000256" key="3">
    <source>
        <dbReference type="ARBA" id="ARBA00023274"/>
    </source>
</evidence>
<comment type="similarity">
    <text evidence="1 5 6">Belongs to the bacterial ribosomal protein bS21 family.</text>
</comment>
<evidence type="ECO:0000256" key="2">
    <source>
        <dbReference type="ARBA" id="ARBA00022980"/>
    </source>
</evidence>
<evidence type="ECO:0000313" key="8">
    <source>
        <dbReference type="Proteomes" id="UP000251889"/>
    </source>
</evidence>
<accession>A0A364Y9F1</accession>
<evidence type="ECO:0000256" key="5">
    <source>
        <dbReference type="HAMAP-Rule" id="MF_00358"/>
    </source>
</evidence>
<dbReference type="InterPro" id="IPR038380">
    <property type="entry name" value="Ribosomal_bS21_sf"/>
</dbReference>
<organism evidence="7 8">
    <name type="scientific">Pseudochryseolinea flava</name>
    <dbReference type="NCBI Taxonomy" id="2059302"/>
    <lineage>
        <taxon>Bacteria</taxon>
        <taxon>Pseudomonadati</taxon>
        <taxon>Bacteroidota</taxon>
        <taxon>Cytophagia</taxon>
        <taxon>Cytophagales</taxon>
        <taxon>Fulvivirgaceae</taxon>
        <taxon>Pseudochryseolinea</taxon>
    </lineage>
</organism>
<keyword evidence="3 5" id="KW-0687">Ribonucleoprotein</keyword>
<evidence type="ECO:0000256" key="6">
    <source>
        <dbReference type="RuleBase" id="RU000667"/>
    </source>
</evidence>
<dbReference type="PROSITE" id="PS01181">
    <property type="entry name" value="RIBOSOMAL_S21"/>
    <property type="match status" value="1"/>
</dbReference>
<dbReference type="Proteomes" id="UP000251889">
    <property type="component" value="Unassembled WGS sequence"/>
</dbReference>
<dbReference type="AlphaFoldDB" id="A0A364Y9F1"/>
<name>A0A364Y9F1_9BACT</name>
<dbReference type="Gene3D" id="1.20.5.1150">
    <property type="entry name" value="Ribosomal protein S8"/>
    <property type="match status" value="1"/>
</dbReference>
<reference evidence="7 8" key="1">
    <citation type="submission" date="2018-06" db="EMBL/GenBank/DDBJ databases">
        <title>Chryseolinea flavus sp. nov., a member of the phylum Bacteroidetes isolated from soil.</title>
        <authorList>
            <person name="Li Y."/>
            <person name="Wang J."/>
        </authorList>
    </citation>
    <scope>NUCLEOTIDE SEQUENCE [LARGE SCALE GENOMIC DNA]</scope>
    <source>
        <strain evidence="7 8">SDU1-6</strain>
    </source>
</reference>
<dbReference type="Pfam" id="PF01165">
    <property type="entry name" value="Ribosomal_S21"/>
    <property type="match status" value="1"/>
</dbReference>
<evidence type="ECO:0000256" key="1">
    <source>
        <dbReference type="ARBA" id="ARBA00006640"/>
    </source>
</evidence>
<evidence type="ECO:0000256" key="4">
    <source>
        <dbReference type="ARBA" id="ARBA00035135"/>
    </source>
</evidence>
<dbReference type="GO" id="GO:0005840">
    <property type="term" value="C:ribosome"/>
    <property type="evidence" value="ECO:0007669"/>
    <property type="project" value="UniProtKB-KW"/>
</dbReference>
<dbReference type="NCBIfam" id="TIGR00030">
    <property type="entry name" value="S21p"/>
    <property type="match status" value="1"/>
</dbReference>
<dbReference type="EMBL" id="QMFY01000001">
    <property type="protein sequence ID" value="RAW03095.1"/>
    <property type="molecule type" value="Genomic_DNA"/>
</dbReference>
<comment type="caution">
    <text evidence="7">The sequence shown here is derived from an EMBL/GenBank/DDBJ whole genome shotgun (WGS) entry which is preliminary data.</text>
</comment>
<keyword evidence="2 5" id="KW-0689">Ribosomal protein</keyword>
<dbReference type="PRINTS" id="PR00976">
    <property type="entry name" value="RIBOSOMALS21"/>
</dbReference>
<evidence type="ECO:0000313" key="7">
    <source>
        <dbReference type="EMBL" id="RAW03095.1"/>
    </source>
</evidence>